<feature type="domain" description="BTB" evidence="2">
    <location>
        <begin position="812"/>
        <end position="882"/>
    </location>
</feature>
<dbReference type="Pfam" id="PF24768">
    <property type="entry name" value="ARM_ARMC5"/>
    <property type="match status" value="1"/>
</dbReference>
<dbReference type="GO" id="GO:0005829">
    <property type="term" value="C:cytosol"/>
    <property type="evidence" value="ECO:0007669"/>
    <property type="project" value="TreeGrafter"/>
</dbReference>
<dbReference type="Gene3D" id="1.25.10.10">
    <property type="entry name" value="Leucine-rich Repeat Variant"/>
    <property type="match status" value="1"/>
</dbReference>
<dbReference type="InterPro" id="IPR011333">
    <property type="entry name" value="SKP1/BTB/POZ_sf"/>
</dbReference>
<dbReference type="GO" id="GO:0009653">
    <property type="term" value="P:anatomical structure morphogenesis"/>
    <property type="evidence" value="ECO:0007669"/>
    <property type="project" value="TreeGrafter"/>
</dbReference>
<dbReference type="PANTHER" id="PTHR23312">
    <property type="entry name" value="ARMC5 ARMADILLO REPEAT-CONTAINING -RELATED"/>
    <property type="match status" value="1"/>
</dbReference>
<evidence type="ECO:0000259" key="2">
    <source>
        <dbReference type="PROSITE" id="PS50097"/>
    </source>
</evidence>
<dbReference type="PANTHER" id="PTHR23312:SF8">
    <property type="entry name" value="ARMADILLO REPEAT-CONTAINING PROTEIN 5"/>
    <property type="match status" value="1"/>
</dbReference>
<feature type="compositionally biased region" description="Low complexity" evidence="1">
    <location>
        <begin position="508"/>
        <end position="521"/>
    </location>
</feature>
<feature type="region of interest" description="Disordered" evidence="1">
    <location>
        <begin position="498"/>
        <end position="521"/>
    </location>
</feature>
<accession>A0A1W0X2R1</accession>
<evidence type="ECO:0000313" key="4">
    <source>
        <dbReference type="Proteomes" id="UP000192578"/>
    </source>
</evidence>
<sequence>MEYGEKYNKVEQLMERLRNMSLPLKDRRAVLEYFGHHLVHHPADTAQLIDAGVLKPTLDLLSILMADSRVTSLDGGASTTAMDIAKTVGAAISLLLQVTTVRSDVPDLQKEPTLRAILNLMESQHPINIRSRACRCLGNILPTMKSPTAEACIRKLSDVLVHSLVELFPTSGLREVALKAVRQACTCPTLKRPLLRSKLFTVALIPLLANADSHPNLRQHVLMCLSSFVMDHVDGDLSNEIIARHLSPQLRVMVQLAADESPGVQQSAIDLLCRLASNSVIRSEFGSKGVIACFIEHLSFDDQQTTVSSVQKKIVYALTLCCRDGFNRARLSDIGGMKVLMAVLGSPLYQSVHLHILNSLTEFRHDEATMGLIVNDYLAVIHAARYLNAAIETLHPSEFRKSTSDVHVPVTRESTQDRAQATWEASSSTVFSNSPSTFHGNASSSKAFATTPRKFSARSPSYQNVIQESEARRQYEFSSPAFTPPAVDEELRRALQSGCISPQSSHTACSSPASPQSPAFPQRAYMEDSLYRGRYSPVMVSSDGELDARVNCETSNPSGAPGNKRRRDSDMEVETVPIKRSRAHSLSHPTLTQDDAKKCLQYVLAFFESVSYRSNLVPALASGSVISGFVKLIENAPAALKNTEMPTGTKTAFHTLLRIAREPKCFETLVKVGLPLMLVDDRSDVLSASALKAKKEVLSLLRVHVTGEFGFGELLHLCLCSNRQIRISCIASASVLIQTRADRVRFFKKNGILDQLMDALTEFNSGSEHRRLVAQAVHAFFLDDVSIDGEQLFPGILGDIEEPPTVCCLTENDNEMEVENDKGIFLLDDGTRITARRQLLSRNSDVFAAMLGNRFREGQSPNPIIPIRDTPTPAFAALVHFFSGCNLGSCFALQNVFLSGDDLLDLCQLADRYLAFDLKNFASDDLVKRLLDVTNACHLFESSLSIQLDCIGERMLVRILKWQEMDTTLRSALLDCLLRSDCALVAVNYIRVLIESAM</sequence>
<dbReference type="PROSITE" id="PS50097">
    <property type="entry name" value="BTB"/>
    <property type="match status" value="1"/>
</dbReference>
<dbReference type="SUPFAM" id="SSF54695">
    <property type="entry name" value="POZ domain"/>
    <property type="match status" value="1"/>
</dbReference>
<name>A0A1W0X2R1_HYPEX</name>
<dbReference type="OrthoDB" id="6086604at2759"/>
<dbReference type="InterPro" id="IPR000210">
    <property type="entry name" value="BTB/POZ_dom"/>
</dbReference>
<dbReference type="AlphaFoldDB" id="A0A1W0X2R1"/>
<proteinExistence type="predicted"/>
<evidence type="ECO:0000313" key="3">
    <source>
        <dbReference type="EMBL" id="OQV21741.1"/>
    </source>
</evidence>
<dbReference type="Gene3D" id="3.30.710.10">
    <property type="entry name" value="Potassium Channel Kv1.1, Chain A"/>
    <property type="match status" value="1"/>
</dbReference>
<keyword evidence="4" id="KW-1185">Reference proteome</keyword>
<dbReference type="SMART" id="SM00225">
    <property type="entry name" value="BTB"/>
    <property type="match status" value="1"/>
</dbReference>
<dbReference type="InterPro" id="IPR016024">
    <property type="entry name" value="ARM-type_fold"/>
</dbReference>
<dbReference type="Pfam" id="PF00651">
    <property type="entry name" value="BTB"/>
    <property type="match status" value="1"/>
</dbReference>
<dbReference type="EMBL" id="MTYJ01000021">
    <property type="protein sequence ID" value="OQV21741.1"/>
    <property type="molecule type" value="Genomic_DNA"/>
</dbReference>
<feature type="compositionally biased region" description="Polar residues" evidence="1">
    <location>
        <begin position="498"/>
        <end position="507"/>
    </location>
</feature>
<dbReference type="InterPro" id="IPR055445">
    <property type="entry name" value="ARM_ARMC5"/>
</dbReference>
<evidence type="ECO:0000256" key="1">
    <source>
        <dbReference type="SAM" id="MobiDB-lite"/>
    </source>
</evidence>
<organism evidence="3 4">
    <name type="scientific">Hypsibius exemplaris</name>
    <name type="common">Freshwater tardigrade</name>
    <dbReference type="NCBI Taxonomy" id="2072580"/>
    <lineage>
        <taxon>Eukaryota</taxon>
        <taxon>Metazoa</taxon>
        <taxon>Ecdysozoa</taxon>
        <taxon>Tardigrada</taxon>
        <taxon>Eutardigrada</taxon>
        <taxon>Parachela</taxon>
        <taxon>Hypsibioidea</taxon>
        <taxon>Hypsibiidae</taxon>
        <taxon>Hypsibius</taxon>
    </lineage>
</organism>
<dbReference type="Proteomes" id="UP000192578">
    <property type="component" value="Unassembled WGS sequence"/>
</dbReference>
<gene>
    <name evidence="3" type="ORF">BV898_04319</name>
</gene>
<protein>
    <recommendedName>
        <fullName evidence="2">BTB domain-containing protein</fullName>
    </recommendedName>
</protein>
<dbReference type="InterPro" id="IPR011989">
    <property type="entry name" value="ARM-like"/>
</dbReference>
<dbReference type="SUPFAM" id="SSF48371">
    <property type="entry name" value="ARM repeat"/>
    <property type="match status" value="1"/>
</dbReference>
<feature type="region of interest" description="Disordered" evidence="1">
    <location>
        <begin position="549"/>
        <end position="576"/>
    </location>
</feature>
<comment type="caution">
    <text evidence="3">The sequence shown here is derived from an EMBL/GenBank/DDBJ whole genome shotgun (WGS) entry which is preliminary data.</text>
</comment>
<reference evidence="4" key="1">
    <citation type="submission" date="2017-01" db="EMBL/GenBank/DDBJ databases">
        <title>Comparative genomics of anhydrobiosis in the tardigrade Hypsibius dujardini.</title>
        <authorList>
            <person name="Yoshida Y."/>
            <person name="Koutsovoulos G."/>
            <person name="Laetsch D."/>
            <person name="Stevens L."/>
            <person name="Kumar S."/>
            <person name="Horikawa D."/>
            <person name="Ishino K."/>
            <person name="Komine S."/>
            <person name="Tomita M."/>
            <person name="Blaxter M."/>
            <person name="Arakawa K."/>
        </authorList>
    </citation>
    <scope>NUCLEOTIDE SEQUENCE [LARGE SCALE GENOMIC DNA]</scope>
    <source>
        <strain evidence="4">Z151</strain>
    </source>
</reference>